<comment type="caution">
    <text evidence="2">The sequence shown here is derived from an EMBL/GenBank/DDBJ whole genome shotgun (WGS) entry which is preliminary data.</text>
</comment>
<sequence>MIADMIQASSQRTIGVFRDIVAQPKSSTPAVAQKTTIRARSVGGRSGTNHPGVSGPTYRISSYSGSKAQV</sequence>
<evidence type="ECO:0000313" key="3">
    <source>
        <dbReference type="EMBL" id="KAG7768257.1"/>
    </source>
</evidence>
<evidence type="ECO:0000256" key="1">
    <source>
        <dbReference type="SAM" id="MobiDB-lite"/>
    </source>
</evidence>
<name>A0AAN6D800_9ASCO</name>
<dbReference type="EMBL" id="JAHLUN010000002">
    <property type="protein sequence ID" value="KAG7768257.1"/>
    <property type="molecule type" value="Genomic_DNA"/>
</dbReference>
<gene>
    <name evidence="2" type="ORF">KL933_001895</name>
    <name evidence="3" type="ORF">KL946_001075</name>
</gene>
<feature type="compositionally biased region" description="Polar residues" evidence="1">
    <location>
        <begin position="59"/>
        <end position="70"/>
    </location>
</feature>
<proteinExistence type="predicted"/>
<feature type="compositionally biased region" description="Polar residues" evidence="1">
    <location>
        <begin position="27"/>
        <end position="38"/>
    </location>
</feature>
<organism evidence="2 5">
    <name type="scientific">Ogataea haglerorum</name>
    <dbReference type="NCBI Taxonomy" id="1937702"/>
    <lineage>
        <taxon>Eukaryota</taxon>
        <taxon>Fungi</taxon>
        <taxon>Dikarya</taxon>
        <taxon>Ascomycota</taxon>
        <taxon>Saccharomycotina</taxon>
        <taxon>Pichiomycetes</taxon>
        <taxon>Pichiales</taxon>
        <taxon>Pichiaceae</taxon>
        <taxon>Ogataea</taxon>
    </lineage>
</organism>
<dbReference type="Proteomes" id="UP000738402">
    <property type="component" value="Unassembled WGS sequence"/>
</dbReference>
<evidence type="ECO:0000313" key="2">
    <source>
        <dbReference type="EMBL" id="KAG7728662.1"/>
    </source>
</evidence>
<protein>
    <submittedName>
        <fullName evidence="2">Uncharacterized protein</fullName>
    </submittedName>
</protein>
<dbReference type="AlphaFoldDB" id="A0AAN6D800"/>
<dbReference type="EMBL" id="JAHLUH010000004">
    <property type="protein sequence ID" value="KAG7728662.1"/>
    <property type="molecule type" value="Genomic_DNA"/>
</dbReference>
<dbReference type="Proteomes" id="UP000697297">
    <property type="component" value="Unassembled WGS sequence"/>
</dbReference>
<feature type="region of interest" description="Disordered" evidence="1">
    <location>
        <begin position="27"/>
        <end position="70"/>
    </location>
</feature>
<keyword evidence="4" id="KW-1185">Reference proteome</keyword>
<evidence type="ECO:0000313" key="5">
    <source>
        <dbReference type="Proteomes" id="UP000738402"/>
    </source>
</evidence>
<accession>A0AAN6D800</accession>
<evidence type="ECO:0000313" key="4">
    <source>
        <dbReference type="Proteomes" id="UP000697297"/>
    </source>
</evidence>
<reference evidence="2 4" key="1">
    <citation type="journal article" date="2021" name="G3 (Bethesda)">
        <title>Genomic diversity, chromosomal rearrangements, and interspecies hybridization in the ogataea polymorpha species complex.</title>
        <authorList>
            <person name="Hanson S.J."/>
            <person name="Cinneide E.O."/>
            <person name="Salzberg L.I."/>
            <person name="Wolfe K.H."/>
            <person name="McGowan J."/>
            <person name="Fitzpatrick D.A."/>
            <person name="Matlin K."/>
        </authorList>
    </citation>
    <scope>NUCLEOTIDE SEQUENCE</scope>
    <source>
        <strain evidence="3">81-436-3</strain>
        <strain evidence="2">83-405-1</strain>
    </source>
</reference>